<evidence type="ECO:0000313" key="3">
    <source>
        <dbReference type="EMBL" id="ARJ50643.1"/>
    </source>
</evidence>
<name>A0AAC9WJ54_9STAP</name>
<dbReference type="Proteomes" id="UP000242864">
    <property type="component" value="Chromosome"/>
</dbReference>
<accession>A0AAC9WJ54</accession>
<dbReference type="PANTHER" id="PTHR43000">
    <property type="entry name" value="DTDP-D-GLUCOSE 4,6-DEHYDRATASE-RELATED"/>
    <property type="match status" value="1"/>
</dbReference>
<comment type="similarity">
    <text evidence="1">Belongs to the NAD(P)-dependent epimerase/dehydratase family.</text>
</comment>
<proteinExistence type="inferred from homology"/>
<feature type="domain" description="NAD-dependent epimerase/dehydratase" evidence="2">
    <location>
        <begin position="3"/>
        <end position="242"/>
    </location>
</feature>
<dbReference type="AlphaFoldDB" id="A0AAC9WJ54"/>
<evidence type="ECO:0000259" key="2">
    <source>
        <dbReference type="Pfam" id="PF01370"/>
    </source>
</evidence>
<dbReference type="RefSeq" id="WP_085237121.1">
    <property type="nucleotide sequence ID" value="NZ_CP020773.1"/>
</dbReference>
<dbReference type="KEGG" id="slz:B5P37_04580"/>
<sequence>MKILITGGAGFIGSHVAEYFFKKNSEVFIVDNLSSGYRENVPFIDHHHFFDMDIRAYSEMEQLIKVYQFDVIIHLAAVVSVVETVEKPEESNDVNVSALVHLLEICRKFNKNLKKFVFASSAAVYGNEKTLPKSIESSIQPESPYAIQKYSGEQYVKIYNSLYHLPTTALRFFNVFGPRQDPKSQYSGVLSIMKNSFDENKKFTFFGDGKQTRDFVYVKDIVQAVDIVIENNVTNGQVYNVATSNQISLLDIYDIFVKLYQKEIETTHAAPRDGDVKHSYADIEPLRNIGYRCNYSLMEGLKAYLEYESNL</sequence>
<protein>
    <submittedName>
        <fullName evidence="3">NAD-dependent dehydratase</fullName>
    </submittedName>
</protein>
<keyword evidence="4" id="KW-1185">Reference proteome</keyword>
<dbReference type="Gene3D" id="3.40.50.720">
    <property type="entry name" value="NAD(P)-binding Rossmann-like Domain"/>
    <property type="match status" value="1"/>
</dbReference>
<gene>
    <name evidence="3" type="ORF">B5P37_04580</name>
</gene>
<dbReference type="InterPro" id="IPR001509">
    <property type="entry name" value="Epimerase_deHydtase"/>
</dbReference>
<dbReference type="InterPro" id="IPR036291">
    <property type="entry name" value="NAD(P)-bd_dom_sf"/>
</dbReference>
<dbReference type="Gene3D" id="3.90.25.10">
    <property type="entry name" value="UDP-galactose 4-epimerase, domain 1"/>
    <property type="match status" value="1"/>
</dbReference>
<dbReference type="SUPFAM" id="SSF51735">
    <property type="entry name" value="NAD(P)-binding Rossmann-fold domains"/>
    <property type="match status" value="1"/>
</dbReference>
<dbReference type="EMBL" id="CP020773">
    <property type="protein sequence ID" value="ARJ50643.1"/>
    <property type="molecule type" value="Genomic_DNA"/>
</dbReference>
<organism evidence="3 4">
    <name type="scientific">Staphylococcus lutrae</name>
    <dbReference type="NCBI Taxonomy" id="155085"/>
    <lineage>
        <taxon>Bacteria</taxon>
        <taxon>Bacillati</taxon>
        <taxon>Bacillota</taxon>
        <taxon>Bacilli</taxon>
        <taxon>Bacillales</taxon>
        <taxon>Staphylococcaceae</taxon>
        <taxon>Staphylococcus</taxon>
    </lineage>
</organism>
<evidence type="ECO:0000256" key="1">
    <source>
        <dbReference type="ARBA" id="ARBA00007637"/>
    </source>
</evidence>
<dbReference type="Pfam" id="PF01370">
    <property type="entry name" value="Epimerase"/>
    <property type="match status" value="1"/>
</dbReference>
<evidence type="ECO:0000313" key="4">
    <source>
        <dbReference type="Proteomes" id="UP000242864"/>
    </source>
</evidence>
<reference evidence="3 4" key="1">
    <citation type="submission" date="2017-04" db="EMBL/GenBank/DDBJ databases">
        <authorList>
            <person name="Veseli I.A."/>
            <person name="Tang C."/>
            <person name="Pombert J.-F."/>
        </authorList>
    </citation>
    <scope>NUCLEOTIDE SEQUENCE [LARGE SCALE GENOMIC DNA]</scope>
    <source>
        <strain evidence="3 4">ATCC 700373</strain>
    </source>
</reference>